<dbReference type="PANTHER" id="PTHR35586">
    <property type="entry name" value="SLL1691 PROTEIN"/>
    <property type="match status" value="1"/>
</dbReference>
<feature type="domain" description="DUF4351" evidence="1">
    <location>
        <begin position="30"/>
        <end position="88"/>
    </location>
</feature>
<sequence>MSSLYFQAELSTILPQQQEGVMEIVTSWMEQGMRQATVSLVQRLLNRRCGGISPELDLAVQQLSTPQLEELSEALLDFTSEADLVAWLNERTEG</sequence>
<organism evidence="2 3">
    <name type="scientific">Oscillatoria acuminata PCC 6304</name>
    <dbReference type="NCBI Taxonomy" id="56110"/>
    <lineage>
        <taxon>Bacteria</taxon>
        <taxon>Bacillati</taxon>
        <taxon>Cyanobacteriota</taxon>
        <taxon>Cyanophyceae</taxon>
        <taxon>Oscillatoriophycideae</taxon>
        <taxon>Oscillatoriales</taxon>
        <taxon>Oscillatoriaceae</taxon>
        <taxon>Oscillatoria</taxon>
    </lineage>
</organism>
<proteinExistence type="predicted"/>
<dbReference type="PATRIC" id="fig|56110.3.peg.484"/>
<evidence type="ECO:0000313" key="2">
    <source>
        <dbReference type="EMBL" id="AFY80142.1"/>
    </source>
</evidence>
<dbReference type="PANTHER" id="PTHR35586:SF2">
    <property type="entry name" value="SLL1542 PROTEIN"/>
    <property type="match status" value="1"/>
</dbReference>
<dbReference type="RefSeq" id="WP_015146792.1">
    <property type="nucleotide sequence ID" value="NC_019693.1"/>
</dbReference>
<dbReference type="OrthoDB" id="419816at2"/>
<accession>K9TB69</accession>
<evidence type="ECO:0000259" key="1">
    <source>
        <dbReference type="Pfam" id="PF14261"/>
    </source>
</evidence>
<dbReference type="eggNOG" id="COG5464">
    <property type="taxonomic scope" value="Bacteria"/>
</dbReference>
<evidence type="ECO:0000313" key="3">
    <source>
        <dbReference type="Proteomes" id="UP000010367"/>
    </source>
</evidence>
<dbReference type="EMBL" id="CP003607">
    <property type="protein sequence ID" value="AFY80142.1"/>
    <property type="molecule type" value="Genomic_DNA"/>
</dbReference>
<protein>
    <recommendedName>
        <fullName evidence="1">DUF4351 domain-containing protein</fullName>
    </recommendedName>
</protein>
<dbReference type="InterPro" id="IPR025587">
    <property type="entry name" value="DUF4351"/>
</dbReference>
<dbReference type="Pfam" id="PF14261">
    <property type="entry name" value="DUF4351"/>
    <property type="match status" value="1"/>
</dbReference>
<name>K9TB69_9CYAN</name>
<dbReference type="HOGENOM" id="CLU_069065_2_0_3"/>
<dbReference type="InParanoid" id="K9TB69"/>
<dbReference type="AlphaFoldDB" id="K9TB69"/>
<reference evidence="2 3" key="1">
    <citation type="submission" date="2012-06" db="EMBL/GenBank/DDBJ databases">
        <title>Finished chromosome of genome of Oscillatoria acuminata PCC 6304.</title>
        <authorList>
            <consortium name="US DOE Joint Genome Institute"/>
            <person name="Gugger M."/>
            <person name="Coursin T."/>
            <person name="Rippka R."/>
            <person name="Tandeau De Marsac N."/>
            <person name="Huntemann M."/>
            <person name="Wei C.-L."/>
            <person name="Han J."/>
            <person name="Detter J.C."/>
            <person name="Han C."/>
            <person name="Tapia R."/>
            <person name="Davenport K."/>
            <person name="Daligault H."/>
            <person name="Erkkila T."/>
            <person name="Gu W."/>
            <person name="Munk A.C.C."/>
            <person name="Teshima H."/>
            <person name="Xu Y."/>
            <person name="Chain P."/>
            <person name="Chen A."/>
            <person name="Krypides N."/>
            <person name="Mavromatis K."/>
            <person name="Markowitz V."/>
            <person name="Szeto E."/>
            <person name="Ivanova N."/>
            <person name="Mikhailova N."/>
            <person name="Ovchinnikova G."/>
            <person name="Pagani I."/>
            <person name="Pati A."/>
            <person name="Goodwin L."/>
            <person name="Peters L."/>
            <person name="Pitluck S."/>
            <person name="Woyke T."/>
            <person name="Kerfeld C."/>
        </authorList>
    </citation>
    <scope>NUCLEOTIDE SEQUENCE [LARGE SCALE GENOMIC DNA]</scope>
    <source>
        <strain evidence="2 3">PCC 6304</strain>
    </source>
</reference>
<dbReference type="KEGG" id="oac:Oscil6304_0392"/>
<gene>
    <name evidence="2" type="ORF">Oscil6304_0392</name>
</gene>
<dbReference type="STRING" id="56110.Oscil6304_0392"/>
<keyword evidence="3" id="KW-1185">Reference proteome</keyword>
<dbReference type="Proteomes" id="UP000010367">
    <property type="component" value="Chromosome"/>
</dbReference>